<reference evidence="1 2" key="1">
    <citation type="journal article" date="2019" name="Nat. Ecol. Evol.">
        <title>Megaphylogeny resolves global patterns of mushroom evolution.</title>
        <authorList>
            <person name="Varga T."/>
            <person name="Krizsan K."/>
            <person name="Foldi C."/>
            <person name="Dima B."/>
            <person name="Sanchez-Garcia M."/>
            <person name="Sanchez-Ramirez S."/>
            <person name="Szollosi G.J."/>
            <person name="Szarkandi J.G."/>
            <person name="Papp V."/>
            <person name="Albert L."/>
            <person name="Andreopoulos W."/>
            <person name="Angelini C."/>
            <person name="Antonin V."/>
            <person name="Barry K.W."/>
            <person name="Bougher N.L."/>
            <person name="Buchanan P."/>
            <person name="Buyck B."/>
            <person name="Bense V."/>
            <person name="Catcheside P."/>
            <person name="Chovatia M."/>
            <person name="Cooper J."/>
            <person name="Damon W."/>
            <person name="Desjardin D."/>
            <person name="Finy P."/>
            <person name="Geml J."/>
            <person name="Haridas S."/>
            <person name="Hughes K."/>
            <person name="Justo A."/>
            <person name="Karasinski D."/>
            <person name="Kautmanova I."/>
            <person name="Kiss B."/>
            <person name="Kocsube S."/>
            <person name="Kotiranta H."/>
            <person name="LaButti K.M."/>
            <person name="Lechner B.E."/>
            <person name="Liimatainen K."/>
            <person name="Lipzen A."/>
            <person name="Lukacs Z."/>
            <person name="Mihaltcheva S."/>
            <person name="Morgado L.N."/>
            <person name="Niskanen T."/>
            <person name="Noordeloos M.E."/>
            <person name="Ohm R.A."/>
            <person name="Ortiz-Santana B."/>
            <person name="Ovrebo C."/>
            <person name="Racz N."/>
            <person name="Riley R."/>
            <person name="Savchenko A."/>
            <person name="Shiryaev A."/>
            <person name="Soop K."/>
            <person name="Spirin V."/>
            <person name="Szebenyi C."/>
            <person name="Tomsovsky M."/>
            <person name="Tulloss R.E."/>
            <person name="Uehling J."/>
            <person name="Grigoriev I.V."/>
            <person name="Vagvolgyi C."/>
            <person name="Papp T."/>
            <person name="Martin F.M."/>
            <person name="Miettinen O."/>
            <person name="Hibbett D.S."/>
            <person name="Nagy L.G."/>
        </authorList>
    </citation>
    <scope>NUCLEOTIDE SEQUENCE [LARGE SCALE GENOMIC DNA]</scope>
    <source>
        <strain evidence="1 2">NL-1719</strain>
    </source>
</reference>
<keyword evidence="2" id="KW-1185">Reference proteome</keyword>
<evidence type="ECO:0000313" key="2">
    <source>
        <dbReference type="Proteomes" id="UP000308600"/>
    </source>
</evidence>
<evidence type="ECO:0000313" key="1">
    <source>
        <dbReference type="EMBL" id="TFK69339.1"/>
    </source>
</evidence>
<protein>
    <submittedName>
        <fullName evidence="1">Uncharacterized protein</fullName>
    </submittedName>
</protein>
<name>A0ACD3AUH3_9AGAR</name>
<gene>
    <name evidence="1" type="ORF">BDN72DRAFT_857743</name>
</gene>
<dbReference type="EMBL" id="ML208332">
    <property type="protein sequence ID" value="TFK69339.1"/>
    <property type="molecule type" value="Genomic_DNA"/>
</dbReference>
<accession>A0ACD3AUH3</accession>
<dbReference type="Proteomes" id="UP000308600">
    <property type="component" value="Unassembled WGS sequence"/>
</dbReference>
<proteinExistence type="predicted"/>
<sequence>MATVADIPNEILEHIFEFSHCVFDDTNNCNSVTGKGSPWTLTWVDHRWREVAISAPQLWSYFYFSRLDQTPESLLELCLERSRNYPLTIKFCNNNSFEAFVLETLIEHCDRWKSFTMNVKYIDMTYLDDIRDNIPQLEYLNLTISSPASDPIDLSAFCNAPRLTDVALNCPSGSVMPLPWRQLRSFEGAIDKMTHEFLGECPNLQSYHLRRHHHKEHPHSEGLLLSPRRHRNLRNLNVKFMGELDFLQLPTLESLTILAPSEFTTSSLTQFVVNSNCQLTHFSLGYLTTIDVSDLIQFFHLTPFLETLALSLNTDHQRDVDALFSALSYPTPVDPDNMSSILLPFLEVISLTLYPYTPRLSSSRSISQSSSSSSSGFSSSITPVAFSHDSFLSMLETRWFVSAEINLAQLIKCTVQTFEKIDKDFIDRTRRVEEDGMEFRLLRVRW</sequence>
<organism evidence="1 2">
    <name type="scientific">Pluteus cervinus</name>
    <dbReference type="NCBI Taxonomy" id="181527"/>
    <lineage>
        <taxon>Eukaryota</taxon>
        <taxon>Fungi</taxon>
        <taxon>Dikarya</taxon>
        <taxon>Basidiomycota</taxon>
        <taxon>Agaricomycotina</taxon>
        <taxon>Agaricomycetes</taxon>
        <taxon>Agaricomycetidae</taxon>
        <taxon>Agaricales</taxon>
        <taxon>Pluteineae</taxon>
        <taxon>Pluteaceae</taxon>
        <taxon>Pluteus</taxon>
    </lineage>
</organism>